<evidence type="ECO:0000256" key="1">
    <source>
        <dbReference type="ARBA" id="ARBA00010871"/>
    </source>
</evidence>
<keyword evidence="3" id="KW-0961">Cell wall biogenesis/degradation</keyword>
<dbReference type="GO" id="GO:0005524">
    <property type="term" value="F:ATP binding"/>
    <property type="evidence" value="ECO:0007669"/>
    <property type="project" value="UniProtKB-UniRule"/>
</dbReference>
<dbReference type="PANTHER" id="PTHR23132:SF23">
    <property type="entry name" value="D-ALANINE--D-ALANINE LIGASE B"/>
    <property type="match status" value="1"/>
</dbReference>
<dbReference type="SUPFAM" id="SSF56059">
    <property type="entry name" value="Glutathione synthetase ATP-binding domain-like"/>
    <property type="match status" value="1"/>
</dbReference>
<dbReference type="PROSITE" id="PS50975">
    <property type="entry name" value="ATP_GRASP"/>
    <property type="match status" value="1"/>
</dbReference>
<keyword evidence="7" id="KW-1185">Reference proteome</keyword>
<dbReference type="InterPro" id="IPR011127">
    <property type="entry name" value="Dala_Dala_lig_N"/>
</dbReference>
<dbReference type="RefSeq" id="WP_175530247.1">
    <property type="nucleotide sequence ID" value="NZ_FNLL01000001.1"/>
</dbReference>
<keyword evidence="4" id="KW-0067">ATP-binding</keyword>
<organism evidence="6 7">
    <name type="scientific">Desulfobacula phenolica</name>
    <dbReference type="NCBI Taxonomy" id="90732"/>
    <lineage>
        <taxon>Bacteria</taxon>
        <taxon>Pseudomonadati</taxon>
        <taxon>Thermodesulfobacteriota</taxon>
        <taxon>Desulfobacteria</taxon>
        <taxon>Desulfobacterales</taxon>
        <taxon>Desulfobacteraceae</taxon>
        <taxon>Desulfobacula</taxon>
    </lineage>
</organism>
<dbReference type="GO" id="GO:0046872">
    <property type="term" value="F:metal ion binding"/>
    <property type="evidence" value="ECO:0007669"/>
    <property type="project" value="InterPro"/>
</dbReference>
<comment type="similarity">
    <text evidence="1">Belongs to the D-alanine--D-alanine ligase family.</text>
</comment>
<keyword evidence="4" id="KW-0547">Nucleotide-binding</keyword>
<feature type="domain" description="ATP-grasp" evidence="5">
    <location>
        <begin position="143"/>
        <end position="343"/>
    </location>
</feature>
<dbReference type="EMBL" id="FNLL01000001">
    <property type="protein sequence ID" value="SDT85021.1"/>
    <property type="molecule type" value="Genomic_DNA"/>
</dbReference>
<dbReference type="GO" id="GO:0008716">
    <property type="term" value="F:D-alanine-D-alanine ligase activity"/>
    <property type="evidence" value="ECO:0007669"/>
    <property type="project" value="InterPro"/>
</dbReference>
<evidence type="ECO:0000259" key="5">
    <source>
        <dbReference type="PROSITE" id="PS50975"/>
    </source>
</evidence>
<dbReference type="Pfam" id="PF07478">
    <property type="entry name" value="Dala_Dala_lig_C"/>
    <property type="match status" value="1"/>
</dbReference>
<dbReference type="Gene3D" id="3.40.50.20">
    <property type="match status" value="1"/>
</dbReference>
<proteinExistence type="inferred from homology"/>
<evidence type="ECO:0000256" key="2">
    <source>
        <dbReference type="ARBA" id="ARBA00022598"/>
    </source>
</evidence>
<dbReference type="Proteomes" id="UP000199608">
    <property type="component" value="Unassembled WGS sequence"/>
</dbReference>
<dbReference type="InterPro" id="IPR016185">
    <property type="entry name" value="PreATP-grasp_dom_sf"/>
</dbReference>
<dbReference type="Pfam" id="PF01820">
    <property type="entry name" value="Dala_Dala_lig_N"/>
    <property type="match status" value="1"/>
</dbReference>
<gene>
    <name evidence="6" type="ORF">SAMN04487931_101482</name>
</gene>
<reference evidence="7" key="1">
    <citation type="submission" date="2016-10" db="EMBL/GenBank/DDBJ databases">
        <authorList>
            <person name="Varghese N."/>
            <person name="Submissions S."/>
        </authorList>
    </citation>
    <scope>NUCLEOTIDE SEQUENCE [LARGE SCALE GENOMIC DNA]</scope>
    <source>
        <strain evidence="7">DSM 3384</strain>
    </source>
</reference>
<name>A0A1H2DQK0_9BACT</name>
<accession>A0A1H2DQK0</accession>
<dbReference type="InterPro" id="IPR011095">
    <property type="entry name" value="Dala_Dala_lig_C"/>
</dbReference>
<dbReference type="InterPro" id="IPR013815">
    <property type="entry name" value="ATP_grasp_subdomain_1"/>
</dbReference>
<dbReference type="AlphaFoldDB" id="A0A1H2DQK0"/>
<protein>
    <submittedName>
        <fullName evidence="6">D-alanine-D-alanine ligase</fullName>
    </submittedName>
</protein>
<dbReference type="InterPro" id="IPR011761">
    <property type="entry name" value="ATP-grasp"/>
</dbReference>
<dbReference type="Gene3D" id="3.30.1490.20">
    <property type="entry name" value="ATP-grasp fold, A domain"/>
    <property type="match status" value="1"/>
</dbReference>
<dbReference type="SUPFAM" id="SSF52440">
    <property type="entry name" value="PreATP-grasp domain"/>
    <property type="match status" value="1"/>
</dbReference>
<evidence type="ECO:0000313" key="6">
    <source>
        <dbReference type="EMBL" id="SDT85021.1"/>
    </source>
</evidence>
<keyword evidence="2 6" id="KW-0436">Ligase</keyword>
<dbReference type="Gene3D" id="3.30.470.20">
    <property type="entry name" value="ATP-grasp fold, B domain"/>
    <property type="match status" value="1"/>
</dbReference>
<evidence type="ECO:0000256" key="3">
    <source>
        <dbReference type="ARBA" id="ARBA00023316"/>
    </source>
</evidence>
<evidence type="ECO:0000313" key="7">
    <source>
        <dbReference type="Proteomes" id="UP000199608"/>
    </source>
</evidence>
<dbReference type="GO" id="GO:0071555">
    <property type="term" value="P:cell wall organization"/>
    <property type="evidence" value="ECO:0007669"/>
    <property type="project" value="UniProtKB-KW"/>
</dbReference>
<dbReference type="PANTHER" id="PTHR23132">
    <property type="entry name" value="D-ALANINE--D-ALANINE LIGASE"/>
    <property type="match status" value="1"/>
</dbReference>
<evidence type="ECO:0000256" key="4">
    <source>
        <dbReference type="PROSITE-ProRule" id="PRU00409"/>
    </source>
</evidence>
<sequence length="362" mass="41727">MELKINYPEKIAVVFGGQSTEHDASIFSFKNFYMDIQSSIVDEEIEVSSTYYILQDGRVLVSQVDLKKPASFYFDPGRTASCDIVDAFSLIRENNEFVYLMCDGPVGTDGRFVSIAENYGIKGTFGTPLSFHICKSKFHMDRFVAANYSDIKIPDTAYISSVEELDSCFAGFADRKIVVKPNSLGSSIYVKMFECNNKNQDDIKELVKNIFEYDRRAIIQEYIQGDEYGCYCMEKNGEVDILAVKQFFTENDFLNTQDKYKAATDGHDVYVKEKIGSITDFARKLFKDVDCRNLSRMDFIVTPAKQIYFLENNCDPALRGVIGAYKEKYQSCTVYDMLKIFIKNEYNRKKIRTDYRFDFNFL</sequence>